<keyword evidence="4" id="KW-1185">Reference proteome</keyword>
<evidence type="ECO:0000313" key="4">
    <source>
        <dbReference type="Proteomes" id="UP001174934"/>
    </source>
</evidence>
<feature type="domain" description="Protein kinase" evidence="2">
    <location>
        <begin position="98"/>
        <end position="377"/>
    </location>
</feature>
<gene>
    <name evidence="3" type="ORF">B0T17DRAFT_648482</name>
</gene>
<dbReference type="InterPro" id="IPR008271">
    <property type="entry name" value="Ser/Thr_kinase_AS"/>
</dbReference>
<evidence type="ECO:0000313" key="3">
    <source>
        <dbReference type="EMBL" id="KAK0612393.1"/>
    </source>
</evidence>
<evidence type="ECO:0000259" key="2">
    <source>
        <dbReference type="PROSITE" id="PS50011"/>
    </source>
</evidence>
<dbReference type="Proteomes" id="UP001174934">
    <property type="component" value="Unassembled WGS sequence"/>
</dbReference>
<dbReference type="GO" id="GO:0004672">
    <property type="term" value="F:protein kinase activity"/>
    <property type="evidence" value="ECO:0007669"/>
    <property type="project" value="InterPro"/>
</dbReference>
<dbReference type="InterPro" id="IPR000719">
    <property type="entry name" value="Prot_kinase_dom"/>
</dbReference>
<feature type="compositionally biased region" description="Low complexity" evidence="1">
    <location>
        <begin position="11"/>
        <end position="23"/>
    </location>
</feature>
<reference evidence="3" key="1">
    <citation type="submission" date="2023-06" db="EMBL/GenBank/DDBJ databases">
        <title>Genome-scale phylogeny and comparative genomics of the fungal order Sordariales.</title>
        <authorList>
            <consortium name="Lawrence Berkeley National Laboratory"/>
            <person name="Hensen N."/>
            <person name="Bonometti L."/>
            <person name="Westerberg I."/>
            <person name="Brannstrom I.O."/>
            <person name="Guillou S."/>
            <person name="Cros-Aarteil S."/>
            <person name="Calhoun S."/>
            <person name="Haridas S."/>
            <person name="Kuo A."/>
            <person name="Mondo S."/>
            <person name="Pangilinan J."/>
            <person name="Riley R."/>
            <person name="LaButti K."/>
            <person name="Andreopoulos B."/>
            <person name="Lipzen A."/>
            <person name="Chen C."/>
            <person name="Yanf M."/>
            <person name="Daum C."/>
            <person name="Ng V."/>
            <person name="Clum A."/>
            <person name="Steindorff A."/>
            <person name="Ohm R."/>
            <person name="Martin F."/>
            <person name="Silar P."/>
            <person name="Natvig D."/>
            <person name="Lalanne C."/>
            <person name="Gautier V."/>
            <person name="Ament-velasquez S.L."/>
            <person name="Kruys A."/>
            <person name="Hutchinson M.I."/>
            <person name="Powell A.J."/>
            <person name="Barry K."/>
            <person name="Miller A.N."/>
            <person name="Grigoriev I.V."/>
            <person name="Debuchy R."/>
            <person name="Gladieux P."/>
            <person name="Thoren M.H."/>
            <person name="Johannesson H."/>
        </authorList>
    </citation>
    <scope>NUCLEOTIDE SEQUENCE</scope>
    <source>
        <strain evidence="3">SMH3391-2</strain>
    </source>
</reference>
<comment type="caution">
    <text evidence="3">The sequence shown here is derived from an EMBL/GenBank/DDBJ whole genome shotgun (WGS) entry which is preliminary data.</text>
</comment>
<feature type="compositionally biased region" description="Low complexity" evidence="1">
    <location>
        <begin position="37"/>
        <end position="64"/>
    </location>
</feature>
<protein>
    <recommendedName>
        <fullName evidence="2">Protein kinase domain-containing protein</fullName>
    </recommendedName>
</protein>
<feature type="compositionally biased region" description="Pro residues" evidence="1">
    <location>
        <begin position="24"/>
        <end position="36"/>
    </location>
</feature>
<proteinExistence type="predicted"/>
<dbReference type="PROSITE" id="PS00108">
    <property type="entry name" value="PROTEIN_KINASE_ST"/>
    <property type="match status" value="1"/>
</dbReference>
<sequence length="377" mass="41404">MSRFLRDLFLPVSTTSTSTSTSTSPPPPPLPSPTHPKSPQCHPFPSNSTPQPQPQPTNTTTNTIIPLFPTLTASDLPPSRLLDEDALLSAIRKLPAKRRAAAVISRGGPGVEILAYSNCIAYKRACSEREARLMELASSSTKSSKDGRQLAPRLLCRVKRRIKIKTEDGWQHRTMTCGILMELARPFDLNTGTAHRLKSDDERKRVSCEAVELVRGLHGMGMVHGDVKPENFVVALPTADAPRLLVDPKTDGQVREWEGEPRLMLIDFAHAFRVSDDDGEGDDARAWRKGYSDGYVSPARLREEERMGRLAPPAEGDDLYALAVTLWRIWGGDVEGEGWLGKDGRCSWGRVRAVVKDDEVLGVIRGGLEGGGVVIED</sequence>
<dbReference type="Gene3D" id="1.10.510.10">
    <property type="entry name" value="Transferase(Phosphotransferase) domain 1"/>
    <property type="match status" value="1"/>
</dbReference>
<name>A0AA39U4R5_9PEZI</name>
<dbReference type="SUPFAM" id="SSF56112">
    <property type="entry name" value="Protein kinase-like (PK-like)"/>
    <property type="match status" value="1"/>
</dbReference>
<accession>A0AA39U4R5</accession>
<dbReference type="AlphaFoldDB" id="A0AA39U4R5"/>
<dbReference type="GO" id="GO:0005524">
    <property type="term" value="F:ATP binding"/>
    <property type="evidence" value="ECO:0007669"/>
    <property type="project" value="InterPro"/>
</dbReference>
<feature type="region of interest" description="Disordered" evidence="1">
    <location>
        <begin position="1"/>
        <end position="64"/>
    </location>
</feature>
<dbReference type="EMBL" id="JAULSR010000009">
    <property type="protein sequence ID" value="KAK0612393.1"/>
    <property type="molecule type" value="Genomic_DNA"/>
</dbReference>
<dbReference type="InterPro" id="IPR011009">
    <property type="entry name" value="Kinase-like_dom_sf"/>
</dbReference>
<organism evidence="3 4">
    <name type="scientific">Bombardia bombarda</name>
    <dbReference type="NCBI Taxonomy" id="252184"/>
    <lineage>
        <taxon>Eukaryota</taxon>
        <taxon>Fungi</taxon>
        <taxon>Dikarya</taxon>
        <taxon>Ascomycota</taxon>
        <taxon>Pezizomycotina</taxon>
        <taxon>Sordariomycetes</taxon>
        <taxon>Sordariomycetidae</taxon>
        <taxon>Sordariales</taxon>
        <taxon>Lasiosphaeriaceae</taxon>
        <taxon>Bombardia</taxon>
    </lineage>
</organism>
<dbReference type="PROSITE" id="PS50011">
    <property type="entry name" value="PROTEIN_KINASE_DOM"/>
    <property type="match status" value="1"/>
</dbReference>
<evidence type="ECO:0000256" key="1">
    <source>
        <dbReference type="SAM" id="MobiDB-lite"/>
    </source>
</evidence>